<comment type="caution">
    <text evidence="2">The sequence shown here is derived from an EMBL/GenBank/DDBJ whole genome shotgun (WGS) entry which is preliminary data.</text>
</comment>
<evidence type="ECO:0000313" key="3">
    <source>
        <dbReference type="Proteomes" id="UP001215818"/>
    </source>
</evidence>
<name>A0ABD4WCW9_BACUN</name>
<sequence length="118" mass="13202">MKKPIGFRSYQNDEEPDKQDELEKQQAERQKAIANFIGQNYSPIGTTSQKCYKTTAELVYELSNIVDVAPMALAKQLADGGRKINCVMRRFFPSSSVGDRPAPRGCTSTPDERKVTTI</sequence>
<gene>
    <name evidence="2" type="ORF">POY73_05050</name>
</gene>
<organism evidence="2 3">
    <name type="scientific">Bacteroides uniformis</name>
    <dbReference type="NCBI Taxonomy" id="820"/>
    <lineage>
        <taxon>Bacteria</taxon>
        <taxon>Pseudomonadati</taxon>
        <taxon>Bacteroidota</taxon>
        <taxon>Bacteroidia</taxon>
        <taxon>Bacteroidales</taxon>
        <taxon>Bacteroidaceae</taxon>
        <taxon>Bacteroides</taxon>
    </lineage>
</organism>
<evidence type="ECO:0000256" key="1">
    <source>
        <dbReference type="SAM" id="MobiDB-lite"/>
    </source>
</evidence>
<feature type="region of interest" description="Disordered" evidence="1">
    <location>
        <begin position="95"/>
        <end position="118"/>
    </location>
</feature>
<dbReference type="AlphaFoldDB" id="A0ABD4WCW9"/>
<evidence type="ECO:0000313" key="2">
    <source>
        <dbReference type="EMBL" id="MDC1793503.1"/>
    </source>
</evidence>
<dbReference type="Proteomes" id="UP001215818">
    <property type="component" value="Unassembled WGS sequence"/>
</dbReference>
<feature type="region of interest" description="Disordered" evidence="1">
    <location>
        <begin position="1"/>
        <end position="27"/>
    </location>
</feature>
<accession>A0ABD4WCW9</accession>
<dbReference type="EMBL" id="JAQNRK010000003">
    <property type="protein sequence ID" value="MDC1793503.1"/>
    <property type="molecule type" value="Genomic_DNA"/>
</dbReference>
<protein>
    <submittedName>
        <fullName evidence="2">Uncharacterized protein</fullName>
    </submittedName>
</protein>
<dbReference type="RefSeq" id="WP_050789164.1">
    <property type="nucleotide sequence ID" value="NZ_DAWECF010000033.1"/>
</dbReference>
<proteinExistence type="predicted"/>
<reference evidence="2 3" key="1">
    <citation type="submission" date="2022-10" db="EMBL/GenBank/DDBJ databases">
        <title>Human gut microbiome strain richness.</title>
        <authorList>
            <person name="Chen-Liaw A."/>
        </authorList>
    </citation>
    <scope>NUCLEOTIDE SEQUENCE [LARGE SCALE GENOMIC DNA]</scope>
    <source>
        <strain evidence="2 3">D53st1_B1_D53t1_180928</strain>
    </source>
</reference>